<organism evidence="1 2">
    <name type="scientific">[Candida] jaroonii</name>
    <dbReference type="NCBI Taxonomy" id="467808"/>
    <lineage>
        <taxon>Eukaryota</taxon>
        <taxon>Fungi</taxon>
        <taxon>Dikarya</taxon>
        <taxon>Ascomycota</taxon>
        <taxon>Saccharomycotina</taxon>
        <taxon>Pichiomycetes</taxon>
        <taxon>Debaryomycetaceae</taxon>
        <taxon>Yamadazyma</taxon>
    </lineage>
</organism>
<dbReference type="Proteomes" id="UP001152531">
    <property type="component" value="Unassembled WGS sequence"/>
</dbReference>
<proteinExistence type="predicted"/>
<protein>
    <submittedName>
        <fullName evidence="1">Protein Ups1p, mitochondrial</fullName>
    </submittedName>
</protein>
<sequence>MVQVFKNNFNYDHDFKVVSLAYLNRYPNPYAKHVLSIDTIENFIDNDGNLHITKLMVKTGRLPSFIKPFLGSNLNSWIIEKTIINPHTSKLVTYSANIDHRRFIKVEEYITYRKLSDGVTNVNNKVLFSSNFIGFKQRIEEWSRNKFTSNIEKSKDGLSYVMNELKKLKT</sequence>
<name>A0ACA9Y354_9ASCO</name>
<keyword evidence="2" id="KW-1185">Reference proteome</keyword>
<gene>
    <name evidence="1" type="ORF">CLIB1444_01S14378</name>
</gene>
<evidence type="ECO:0000313" key="1">
    <source>
        <dbReference type="EMBL" id="CAH6718781.1"/>
    </source>
</evidence>
<evidence type="ECO:0000313" key="2">
    <source>
        <dbReference type="Proteomes" id="UP001152531"/>
    </source>
</evidence>
<accession>A0ACA9Y354</accession>
<dbReference type="EMBL" id="CALSDN010000001">
    <property type="protein sequence ID" value="CAH6718781.1"/>
    <property type="molecule type" value="Genomic_DNA"/>
</dbReference>
<reference evidence="1" key="1">
    <citation type="submission" date="2022-06" db="EMBL/GenBank/DDBJ databases">
        <authorList>
            <person name="Legras J.-L."/>
            <person name="Devillers H."/>
            <person name="Grondin C."/>
        </authorList>
    </citation>
    <scope>NUCLEOTIDE SEQUENCE</scope>
    <source>
        <strain evidence="1">CLIB 1444</strain>
    </source>
</reference>
<comment type="caution">
    <text evidence="1">The sequence shown here is derived from an EMBL/GenBank/DDBJ whole genome shotgun (WGS) entry which is preliminary data.</text>
</comment>